<dbReference type="Pfam" id="PF03351">
    <property type="entry name" value="DOMON"/>
    <property type="match status" value="1"/>
</dbReference>
<dbReference type="CDD" id="cd09631">
    <property type="entry name" value="DOMON_DOH"/>
    <property type="match status" value="1"/>
</dbReference>
<proteinExistence type="predicted"/>
<evidence type="ECO:0000259" key="1">
    <source>
        <dbReference type="PROSITE" id="PS50836"/>
    </source>
</evidence>
<evidence type="ECO:0000313" key="2">
    <source>
        <dbReference type="EMBL" id="NNF07598.1"/>
    </source>
</evidence>
<reference evidence="2 3" key="1">
    <citation type="submission" date="2020-03" db="EMBL/GenBank/DDBJ databases">
        <title>Metabolic flexibility allows generalist bacteria to become dominant in a frequently disturbed ecosystem.</title>
        <authorList>
            <person name="Chen Y.-J."/>
            <person name="Leung P.M."/>
            <person name="Bay S.K."/>
            <person name="Hugenholtz P."/>
            <person name="Kessler A.J."/>
            <person name="Shelley G."/>
            <person name="Waite D.W."/>
            <person name="Cook P.L."/>
            <person name="Greening C."/>
        </authorList>
    </citation>
    <scope>NUCLEOTIDE SEQUENCE [LARGE SCALE GENOMIC DNA]</scope>
    <source>
        <strain evidence="2">SS_bin_28</strain>
    </source>
</reference>
<organism evidence="2 3">
    <name type="scientific">Eiseniibacteriota bacterium</name>
    <dbReference type="NCBI Taxonomy" id="2212470"/>
    <lineage>
        <taxon>Bacteria</taxon>
        <taxon>Candidatus Eiseniibacteriota</taxon>
    </lineage>
</organism>
<dbReference type="EMBL" id="JABDJR010000505">
    <property type="protein sequence ID" value="NNF07598.1"/>
    <property type="molecule type" value="Genomic_DNA"/>
</dbReference>
<evidence type="ECO:0000313" key="3">
    <source>
        <dbReference type="Proteomes" id="UP000547674"/>
    </source>
</evidence>
<protein>
    <recommendedName>
        <fullName evidence="1">DOMON domain-containing protein</fullName>
    </recommendedName>
</protein>
<feature type="domain" description="DOMON" evidence="1">
    <location>
        <begin position="23"/>
        <end position="143"/>
    </location>
</feature>
<gene>
    <name evidence="2" type="ORF">HKN21_12620</name>
</gene>
<dbReference type="Proteomes" id="UP000547674">
    <property type="component" value="Unassembled WGS sequence"/>
</dbReference>
<sequence>MTALSLSAANAAIYKATASAGSGGIDLDLEVLIDSDTDEVTITMVGPADRWFSWGFDTNTMRGYSIITTFSGATPIINEQTLVAIGNPGSPQSSQDLTEVSADVNAGEITLVLTRPRVTGDAEDFDFADYQSGGDIDMVWAYSGSGSQTLVYHQAQARGKNLSMQFRENSVPVRKQSWGLLKLEFQEVPAEEAP</sequence>
<dbReference type="InterPro" id="IPR005018">
    <property type="entry name" value="DOMON_domain"/>
</dbReference>
<dbReference type="AlphaFoldDB" id="A0A7Y2H3C7"/>
<accession>A0A7Y2H3C7</accession>
<name>A0A7Y2H3C7_UNCEI</name>
<dbReference type="InterPro" id="IPR045266">
    <property type="entry name" value="DOH_DOMON"/>
</dbReference>
<comment type="caution">
    <text evidence="2">The sequence shown here is derived from an EMBL/GenBank/DDBJ whole genome shotgun (WGS) entry which is preliminary data.</text>
</comment>
<dbReference type="PROSITE" id="PS50836">
    <property type="entry name" value="DOMON"/>
    <property type="match status" value="1"/>
</dbReference>